<dbReference type="RefSeq" id="WP_146502111.1">
    <property type="nucleotide sequence ID" value="NZ_SJPG01000001.1"/>
</dbReference>
<dbReference type="InterPro" id="IPR036280">
    <property type="entry name" value="Multihaem_cyt_sf"/>
</dbReference>
<feature type="domain" description="Cytochrome c" evidence="6">
    <location>
        <begin position="275"/>
        <end position="358"/>
    </location>
</feature>
<dbReference type="GO" id="GO:0020037">
    <property type="term" value="F:heme binding"/>
    <property type="evidence" value="ECO:0007669"/>
    <property type="project" value="InterPro"/>
</dbReference>
<dbReference type="SUPFAM" id="SSF50952">
    <property type="entry name" value="Soluble quinoprotein glucose dehydrogenase"/>
    <property type="match status" value="1"/>
</dbReference>
<dbReference type="OrthoDB" id="233791at2"/>
<organism evidence="8 9">
    <name type="scientific">Rubinisphaera italica</name>
    <dbReference type="NCBI Taxonomy" id="2527969"/>
    <lineage>
        <taxon>Bacteria</taxon>
        <taxon>Pseudomonadati</taxon>
        <taxon>Planctomycetota</taxon>
        <taxon>Planctomycetia</taxon>
        <taxon>Planctomycetales</taxon>
        <taxon>Planctomycetaceae</taxon>
        <taxon>Rubinisphaera</taxon>
    </lineage>
</organism>
<comment type="caution">
    <text evidence="8">The sequence shown here is derived from an EMBL/GenBank/DDBJ whole genome shotgun (WGS) entry which is preliminary data.</text>
</comment>
<evidence type="ECO:0000256" key="3">
    <source>
        <dbReference type="ARBA" id="ARBA00023004"/>
    </source>
</evidence>
<evidence type="ECO:0000256" key="1">
    <source>
        <dbReference type="ARBA" id="ARBA00022617"/>
    </source>
</evidence>
<evidence type="ECO:0000259" key="7">
    <source>
        <dbReference type="PROSITE" id="PS51820"/>
    </source>
</evidence>
<dbReference type="GO" id="GO:0046872">
    <property type="term" value="F:metal ion binding"/>
    <property type="evidence" value="ECO:0007669"/>
    <property type="project" value="UniProtKB-KW"/>
</dbReference>
<evidence type="ECO:0000256" key="5">
    <source>
        <dbReference type="SAM" id="SignalP"/>
    </source>
</evidence>
<sequence precursor="true">MQTNSLRIPLLFSLLLIFNVTNFVSAAPEVENPEESDFPPGLLGTYKVGDTRLERIDADVSFDWQSSSPDPRMGPGPFSANWQGLLLVKSQGGHRFHVYLAGEVEILIDGNTVLKGFSDQPQWISGEEIPLSFGEKELDIRYRKTGNVGAIKLFWSSEKFPIEPVSTYLLYREEGRPDLTEIEVGRHQFRALHCDRCHALDRNTQSSPAPSLIHAAIGLKDSWISQKLLEKPSGTDNMPHFKMTSEQAADIAAYLLHHKQSLSKLAKVKVKSKDDETVAGELLAFSTGCLACHTIGDLGTSGDFGGGTLDEVGSKRSLEWIAAWLKDPASLNTHHRMPVFQLDQKETQQLAVYLSSLKGKTDHQKKSLPTLADEEQLSRGKKAIQFFGCVSCHEISGFEQEINGEPLPYEYHIRVYEELPENSNLLGCLAERKENSAAHQPYYPQANVEAIRAWMKTYPEVREQNAHHQTMDYFRGADLLIEKNCTACHPRDREAGLVAVAGKVSKKDPRLTGQSQGLIPPHLTAVGDRMLTESLAKGIRGELPKRLPWLSVRMPKFNHTESESKQLLSYLIGHDRLPDTIPDERLQLAEVNLTSAEVLLTGRELIGGRAFNCIACHKFGEYEPRNTALGTRGSDLLGLASRMRSPYFLRWTSSPLRIVPGMEMPSYNQPKHGFPIETIHEQLTVLWQGMNHPEFKAPSNPTVVEKYLVVQPGEPSRIVRDVFERTGSKKDREFLARPLAIGLDNGHSLLFDLDAVSLREWTYGDFAFQQTEGKSWFWHMAGAPVVKEFTQQADFVLRKSNEPSALLIQPSKEGFRTGRLRDYRVESQGVVLHYEIDFRIDGQLHIVKISEHMLPLTDDKQSGFARRIEATDVPQGYHLALQQSIEPTSVAQPELIVEGKQIPLGSKEPDPILFQAGANGSQDLNLEYWTKLYTRATTPYPDKPQVAGRPEVITGTPGFDAHRLPLTSTLMPTALAWSKDRQMIASSLKGDVFSLKDSDRDGLDDQLQLIQSGLAAPFGVYCEGDSLYVAHKPEILRIDQFQSDRPQLNVIADGWGHSENYHDWVTGFAQDKNGKLLIATGSDYTQKDRERELTLWRGDVLRLEQDSELTPIASALRYPIGIASDSKGRVFVSDQQGVQNCFNEINYIVPDATYGVPGQRTSPGQEKRAAIQIPHPWTRSVNGIFFIPDRDGLGALSAFRGHGVGCEYNNRFLVRFSLQEVNGELQGACYELTKSAENLPTDAPVFLGPICGGVSPDGLIYIGNIHDSGWLGGQNTGEIIRLTPQDKLPNGIRELRATSTGFELEFLEPVSEEALQKKETYDLVGYTRIWEGAYASPDSGRYRPEIKSLEVGDGGKTVRINVDQLKPSFVYELHLNEALEVFPASAYYTMNQIPKP</sequence>
<evidence type="ECO:0000256" key="4">
    <source>
        <dbReference type="PROSITE-ProRule" id="PRU00433"/>
    </source>
</evidence>
<reference evidence="8 9" key="1">
    <citation type="submission" date="2019-02" db="EMBL/GenBank/DDBJ databases">
        <title>Deep-cultivation of Planctomycetes and their phenomic and genomic characterization uncovers novel biology.</title>
        <authorList>
            <person name="Wiegand S."/>
            <person name="Jogler M."/>
            <person name="Boedeker C."/>
            <person name="Pinto D."/>
            <person name="Vollmers J."/>
            <person name="Rivas-Marin E."/>
            <person name="Kohn T."/>
            <person name="Peeters S.H."/>
            <person name="Heuer A."/>
            <person name="Rast P."/>
            <person name="Oberbeckmann S."/>
            <person name="Bunk B."/>
            <person name="Jeske O."/>
            <person name="Meyerdierks A."/>
            <person name="Storesund J.E."/>
            <person name="Kallscheuer N."/>
            <person name="Luecker S."/>
            <person name="Lage O.M."/>
            <person name="Pohl T."/>
            <person name="Merkel B.J."/>
            <person name="Hornburger P."/>
            <person name="Mueller R.-W."/>
            <person name="Bruemmer F."/>
            <person name="Labrenz M."/>
            <person name="Spormann A.M."/>
            <person name="Op Den Camp H."/>
            <person name="Overmann J."/>
            <person name="Amann R."/>
            <person name="Jetten M.S.M."/>
            <person name="Mascher T."/>
            <person name="Medema M.H."/>
            <person name="Devos D.P."/>
            <person name="Kaster A.-K."/>
            <person name="Ovreas L."/>
            <person name="Rohde M."/>
            <person name="Galperin M.Y."/>
            <person name="Jogler C."/>
        </authorList>
    </citation>
    <scope>NUCLEOTIDE SEQUENCE [LARGE SCALE GENOMIC DNA]</scope>
    <source>
        <strain evidence="8 9">Pan54</strain>
    </source>
</reference>
<proteinExistence type="predicted"/>
<dbReference type="Gene3D" id="1.10.760.10">
    <property type="entry name" value="Cytochrome c-like domain"/>
    <property type="match status" value="4"/>
</dbReference>
<dbReference type="PANTHER" id="PTHR33546">
    <property type="entry name" value="LARGE, MULTIFUNCTIONAL SECRETED PROTEIN-RELATED"/>
    <property type="match status" value="1"/>
</dbReference>
<dbReference type="InterPro" id="IPR011041">
    <property type="entry name" value="Quinoprot_gluc/sorb_DH_b-prop"/>
</dbReference>
<gene>
    <name evidence="8" type="ORF">Pan54_06460</name>
</gene>
<feature type="chain" id="PRO_5023143591" evidence="5">
    <location>
        <begin position="27"/>
        <end position="1396"/>
    </location>
</feature>
<keyword evidence="5" id="KW-0732">Signal</keyword>
<keyword evidence="1 4" id="KW-0349">Heme</keyword>
<dbReference type="InterPro" id="IPR011658">
    <property type="entry name" value="PA14_dom"/>
</dbReference>
<dbReference type="InterPro" id="IPR036909">
    <property type="entry name" value="Cyt_c-like_dom_sf"/>
</dbReference>
<dbReference type="InterPro" id="IPR037524">
    <property type="entry name" value="PA14/GLEYA"/>
</dbReference>
<evidence type="ECO:0000313" key="8">
    <source>
        <dbReference type="EMBL" id="TWT59935.1"/>
    </source>
</evidence>
<dbReference type="EMBL" id="SJPG01000001">
    <property type="protein sequence ID" value="TWT59935.1"/>
    <property type="molecule type" value="Genomic_DNA"/>
</dbReference>
<feature type="domain" description="Cytochrome c" evidence="6">
    <location>
        <begin position="180"/>
        <end position="259"/>
    </location>
</feature>
<dbReference type="InterPro" id="IPR055557">
    <property type="entry name" value="DUF7133"/>
</dbReference>
<dbReference type="PROSITE" id="PS51007">
    <property type="entry name" value="CYTC"/>
    <property type="match status" value="3"/>
</dbReference>
<keyword evidence="2 4" id="KW-0479">Metal-binding</keyword>
<dbReference type="InterPro" id="IPR011042">
    <property type="entry name" value="6-blade_b-propeller_TolB-like"/>
</dbReference>
<keyword evidence="9" id="KW-1185">Reference proteome</keyword>
<dbReference type="Pfam" id="PF00034">
    <property type="entry name" value="Cytochrom_C"/>
    <property type="match status" value="1"/>
</dbReference>
<accession>A0A5C5XCM6</accession>
<dbReference type="Pfam" id="PF23500">
    <property type="entry name" value="DUF7133"/>
    <property type="match status" value="1"/>
</dbReference>
<dbReference type="SUPFAM" id="SSF46626">
    <property type="entry name" value="Cytochrome c"/>
    <property type="match status" value="4"/>
</dbReference>
<feature type="domain" description="PA14" evidence="7">
    <location>
        <begin position="37"/>
        <end position="169"/>
    </location>
</feature>
<feature type="signal peptide" evidence="5">
    <location>
        <begin position="1"/>
        <end position="26"/>
    </location>
</feature>
<evidence type="ECO:0000259" key="6">
    <source>
        <dbReference type="PROSITE" id="PS51007"/>
    </source>
</evidence>
<dbReference type="GO" id="GO:0009055">
    <property type="term" value="F:electron transfer activity"/>
    <property type="evidence" value="ECO:0007669"/>
    <property type="project" value="InterPro"/>
</dbReference>
<evidence type="ECO:0000256" key="2">
    <source>
        <dbReference type="ARBA" id="ARBA00022723"/>
    </source>
</evidence>
<dbReference type="SUPFAM" id="SSF48695">
    <property type="entry name" value="Multiheme cytochromes"/>
    <property type="match status" value="1"/>
</dbReference>
<dbReference type="Gene3D" id="2.120.10.30">
    <property type="entry name" value="TolB, C-terminal domain"/>
    <property type="match status" value="1"/>
</dbReference>
<name>A0A5C5XCM6_9PLAN</name>
<dbReference type="Proteomes" id="UP000316095">
    <property type="component" value="Unassembled WGS sequence"/>
</dbReference>
<keyword evidence="3 4" id="KW-0408">Iron</keyword>
<feature type="domain" description="Cytochrome c" evidence="6">
    <location>
        <begin position="471"/>
        <end position="575"/>
    </location>
</feature>
<dbReference type="SUPFAM" id="SSF56988">
    <property type="entry name" value="Anthrax protective antigen"/>
    <property type="match status" value="1"/>
</dbReference>
<dbReference type="PANTHER" id="PTHR33546:SF1">
    <property type="entry name" value="LARGE, MULTIFUNCTIONAL SECRETED PROTEIN"/>
    <property type="match status" value="1"/>
</dbReference>
<dbReference type="InterPro" id="IPR009056">
    <property type="entry name" value="Cyt_c-like_dom"/>
</dbReference>
<dbReference type="PROSITE" id="PS51820">
    <property type="entry name" value="PA14"/>
    <property type="match status" value="1"/>
</dbReference>
<dbReference type="Pfam" id="PF07691">
    <property type="entry name" value="PA14"/>
    <property type="match status" value="1"/>
</dbReference>
<protein>
    <submittedName>
        <fullName evidence="8">Cytochrome c</fullName>
    </submittedName>
</protein>
<evidence type="ECO:0000313" key="9">
    <source>
        <dbReference type="Proteomes" id="UP000316095"/>
    </source>
</evidence>